<organism evidence="2 3">
    <name type="scientific">Tropicimonas isoalkanivorans</name>
    <dbReference type="NCBI Taxonomy" id="441112"/>
    <lineage>
        <taxon>Bacteria</taxon>
        <taxon>Pseudomonadati</taxon>
        <taxon>Pseudomonadota</taxon>
        <taxon>Alphaproteobacteria</taxon>
        <taxon>Rhodobacterales</taxon>
        <taxon>Roseobacteraceae</taxon>
        <taxon>Tropicimonas</taxon>
    </lineage>
</organism>
<reference evidence="2 3" key="1">
    <citation type="submission" date="2016-10" db="EMBL/GenBank/DDBJ databases">
        <authorList>
            <person name="de Groot N.N."/>
        </authorList>
    </citation>
    <scope>NUCLEOTIDE SEQUENCE [LARGE SCALE GENOMIC DNA]</scope>
    <source>
        <strain evidence="2 3">DSM 19548</strain>
    </source>
</reference>
<dbReference type="EMBL" id="FOLG01000005">
    <property type="protein sequence ID" value="SFC49601.1"/>
    <property type="molecule type" value="Genomic_DNA"/>
</dbReference>
<evidence type="ECO:0000313" key="3">
    <source>
        <dbReference type="Proteomes" id="UP000198728"/>
    </source>
</evidence>
<keyword evidence="3" id="KW-1185">Reference proteome</keyword>
<accession>A0A1I1JN39</accession>
<evidence type="ECO:0000259" key="1">
    <source>
        <dbReference type="Pfam" id="PF09361"/>
    </source>
</evidence>
<proteinExistence type="predicted"/>
<dbReference type="Proteomes" id="UP000198728">
    <property type="component" value="Unassembled WGS sequence"/>
</dbReference>
<evidence type="ECO:0000313" key="2">
    <source>
        <dbReference type="EMBL" id="SFC49601.1"/>
    </source>
</evidence>
<dbReference type="AlphaFoldDB" id="A0A1I1JN39"/>
<feature type="domain" description="Phasin" evidence="1">
    <location>
        <begin position="37"/>
        <end position="108"/>
    </location>
</feature>
<dbReference type="RefSeq" id="WP_093360743.1">
    <property type="nucleotide sequence ID" value="NZ_FOLG01000005.1"/>
</dbReference>
<dbReference type="Pfam" id="PF09361">
    <property type="entry name" value="Phasin_2"/>
    <property type="match status" value="1"/>
</dbReference>
<protein>
    <submittedName>
        <fullName evidence="2">Phasin protein</fullName>
    </submittedName>
</protein>
<name>A0A1I1JN39_9RHOB</name>
<dbReference type="OrthoDB" id="7865588at2"/>
<sequence length="116" mass="12904">MTAHAKSSPATDAEWVKGMFEGWPLAGGGALAWMSPVWVSAMSDISAEVTQFVSERIRADIETQQEILQCRDPIELREIQGRYLKTAFDQYSAETGRLIRLNQEVLDQLTGRSDGS</sequence>
<dbReference type="InterPro" id="IPR018968">
    <property type="entry name" value="Phasin"/>
</dbReference>
<gene>
    <name evidence="2" type="ORF">SAMN04488094_105184</name>
</gene>